<evidence type="ECO:0000313" key="5">
    <source>
        <dbReference type="EMBL" id="PZX21287.1"/>
    </source>
</evidence>
<protein>
    <submittedName>
        <fullName evidence="5">GntR family transcriptional regulator</fullName>
    </submittedName>
</protein>
<proteinExistence type="predicted"/>
<reference evidence="5" key="1">
    <citation type="submission" date="2018-06" db="EMBL/GenBank/DDBJ databases">
        <title>Genomic Encyclopedia of Type Strains, Phase IV (KMG-V): Genome sequencing to study the core and pangenomes of soil and plant-associated prokaryotes.</title>
        <authorList>
            <person name="Whitman W."/>
        </authorList>
    </citation>
    <scope>NUCLEOTIDE SEQUENCE [LARGE SCALE GENOMIC DNA]</scope>
    <source>
        <strain evidence="5">MLR2-44</strain>
    </source>
</reference>
<dbReference type="Gene3D" id="1.10.10.10">
    <property type="entry name" value="Winged helix-like DNA-binding domain superfamily/Winged helix DNA-binding domain"/>
    <property type="match status" value="1"/>
</dbReference>
<dbReference type="SUPFAM" id="SSF64288">
    <property type="entry name" value="Chorismate lyase-like"/>
    <property type="match status" value="1"/>
</dbReference>
<dbReference type="InterPro" id="IPR028978">
    <property type="entry name" value="Chorismate_lyase_/UTRA_dom_sf"/>
</dbReference>
<dbReference type="PANTHER" id="PTHR44846:SF1">
    <property type="entry name" value="MANNOSYL-D-GLYCERATE TRANSPORT_METABOLISM SYSTEM REPRESSOR MNGR-RELATED"/>
    <property type="match status" value="1"/>
</dbReference>
<dbReference type="SUPFAM" id="SSF46785">
    <property type="entry name" value="Winged helix' DNA-binding domain"/>
    <property type="match status" value="1"/>
</dbReference>
<dbReference type="CDD" id="cd07377">
    <property type="entry name" value="WHTH_GntR"/>
    <property type="match status" value="1"/>
</dbReference>
<feature type="domain" description="HTH gntR-type" evidence="4">
    <location>
        <begin position="20"/>
        <end position="88"/>
    </location>
</feature>
<dbReference type="GO" id="GO:0045892">
    <property type="term" value="P:negative regulation of DNA-templated transcription"/>
    <property type="evidence" value="ECO:0007669"/>
    <property type="project" value="TreeGrafter"/>
</dbReference>
<evidence type="ECO:0000259" key="4">
    <source>
        <dbReference type="PROSITE" id="PS50949"/>
    </source>
</evidence>
<dbReference type="PRINTS" id="PR00035">
    <property type="entry name" value="HTHGNTR"/>
</dbReference>
<name>A0A2W7PD67_9BURK</name>
<comment type="caution">
    <text evidence="5">The sequence shown here is derived from an EMBL/GenBank/DDBJ whole genome shotgun (WGS) entry which is preliminary data.</text>
</comment>
<evidence type="ECO:0000256" key="1">
    <source>
        <dbReference type="ARBA" id="ARBA00023015"/>
    </source>
</evidence>
<dbReference type="GO" id="GO:0003677">
    <property type="term" value="F:DNA binding"/>
    <property type="evidence" value="ECO:0007669"/>
    <property type="project" value="UniProtKB-KW"/>
</dbReference>
<accession>A0A2W7PD67</accession>
<keyword evidence="2" id="KW-0238">DNA-binding</keyword>
<dbReference type="Pfam" id="PF07702">
    <property type="entry name" value="UTRA"/>
    <property type="match status" value="1"/>
</dbReference>
<dbReference type="EMBL" id="QKZN01000019">
    <property type="protein sequence ID" value="PZX21287.1"/>
    <property type="molecule type" value="Genomic_DNA"/>
</dbReference>
<dbReference type="Gene3D" id="3.40.1410.10">
    <property type="entry name" value="Chorismate lyase-like"/>
    <property type="match status" value="1"/>
</dbReference>
<dbReference type="InterPro" id="IPR011663">
    <property type="entry name" value="UTRA"/>
</dbReference>
<evidence type="ECO:0000256" key="3">
    <source>
        <dbReference type="ARBA" id="ARBA00023163"/>
    </source>
</evidence>
<dbReference type="GO" id="GO:0003700">
    <property type="term" value="F:DNA-binding transcription factor activity"/>
    <property type="evidence" value="ECO:0007669"/>
    <property type="project" value="InterPro"/>
</dbReference>
<sequence length="244" mass="26900">MTSRMDQRLQALRPNEADATPIYLQVARKLTAAIQAGQWRAGDALPSERTLVDSLGISRVTARHALQVLAEEGTITRNRGAGTFIAPRAEPRPARLDNFSELARRRGMTPASELVGFERRRATAQESAELDLAEGDEIVRLTRLRKADGQIYWMDVTTLALAVVPDASAIGESLYAYLERIGKPVLRVTETLRAVVATAELAARLGIAPGEPLLHIHRTGYTHGDKPVELTDAYCLNDFYELKQ</sequence>
<dbReference type="Proteomes" id="UP000249638">
    <property type="component" value="Unassembled WGS sequence"/>
</dbReference>
<dbReference type="SMART" id="SM00866">
    <property type="entry name" value="UTRA"/>
    <property type="match status" value="1"/>
</dbReference>
<dbReference type="SMART" id="SM00345">
    <property type="entry name" value="HTH_GNTR"/>
    <property type="match status" value="1"/>
</dbReference>
<dbReference type="InterPro" id="IPR050679">
    <property type="entry name" value="Bact_HTH_transcr_reg"/>
</dbReference>
<organism evidence="5 6">
    <name type="scientific">Cupriavidus phytorum</name>
    <dbReference type="NCBI Taxonomy" id="3024399"/>
    <lineage>
        <taxon>Bacteria</taxon>
        <taxon>Pseudomonadati</taxon>
        <taxon>Pseudomonadota</taxon>
        <taxon>Betaproteobacteria</taxon>
        <taxon>Burkholderiales</taxon>
        <taxon>Burkholderiaceae</taxon>
        <taxon>Cupriavidus</taxon>
    </lineage>
</organism>
<dbReference type="InterPro" id="IPR036388">
    <property type="entry name" value="WH-like_DNA-bd_sf"/>
</dbReference>
<keyword evidence="3" id="KW-0804">Transcription</keyword>
<dbReference type="Pfam" id="PF00392">
    <property type="entry name" value="GntR"/>
    <property type="match status" value="1"/>
</dbReference>
<gene>
    <name evidence="5" type="ORF">C7416_11938</name>
</gene>
<keyword evidence="1" id="KW-0805">Transcription regulation</keyword>
<evidence type="ECO:0000256" key="2">
    <source>
        <dbReference type="ARBA" id="ARBA00023125"/>
    </source>
</evidence>
<dbReference type="AlphaFoldDB" id="A0A2W7PD67"/>
<dbReference type="InterPro" id="IPR036390">
    <property type="entry name" value="WH_DNA-bd_sf"/>
</dbReference>
<keyword evidence="6" id="KW-1185">Reference proteome</keyword>
<dbReference type="InterPro" id="IPR000524">
    <property type="entry name" value="Tscrpt_reg_HTH_GntR"/>
</dbReference>
<dbReference type="PROSITE" id="PS50949">
    <property type="entry name" value="HTH_GNTR"/>
    <property type="match status" value="1"/>
</dbReference>
<evidence type="ECO:0000313" key="6">
    <source>
        <dbReference type="Proteomes" id="UP000249638"/>
    </source>
</evidence>
<dbReference type="PANTHER" id="PTHR44846">
    <property type="entry name" value="MANNOSYL-D-GLYCERATE TRANSPORT/METABOLISM SYSTEM REPRESSOR MNGR-RELATED"/>
    <property type="match status" value="1"/>
</dbReference>